<comment type="caution">
    <text evidence="2">The sequence shown here is derived from an EMBL/GenBank/DDBJ whole genome shotgun (WGS) entry which is preliminary data.</text>
</comment>
<dbReference type="EMBL" id="SODF01000001">
    <property type="protein sequence ID" value="TDW24348.1"/>
    <property type="molecule type" value="Genomic_DNA"/>
</dbReference>
<dbReference type="AlphaFoldDB" id="A0A4R8A4D9"/>
<proteinExistence type="predicted"/>
<name>A0A4R8A4D9_9ACTN</name>
<evidence type="ECO:0000313" key="3">
    <source>
        <dbReference type="Proteomes" id="UP000295447"/>
    </source>
</evidence>
<dbReference type="Proteomes" id="UP000295447">
    <property type="component" value="Unassembled WGS sequence"/>
</dbReference>
<feature type="signal peptide" evidence="1">
    <location>
        <begin position="1"/>
        <end position="29"/>
    </location>
</feature>
<sequence length="143" mass="15073">MRKKSFKAAAAATVVAGAALALSAAPASATNPPYSGCPGWALCLYKDSNGSGTKAIITPPAAGGHAATVTLYSTHFLNGELANNQATSWLNNSNCQIEFWDDPDSTDPFLLDLAPSNNWGRTRDVSAEPWANDKLSGVRFWCP</sequence>
<keyword evidence="3" id="KW-1185">Reference proteome</keyword>
<accession>A0A4R8A4D9</accession>
<protein>
    <submittedName>
        <fullName evidence="2">Peptidase inhibitor family I36</fullName>
    </submittedName>
</protein>
<dbReference type="OrthoDB" id="4225662at2"/>
<feature type="chain" id="PRO_5020479286" evidence="1">
    <location>
        <begin position="30"/>
        <end position="143"/>
    </location>
</feature>
<keyword evidence="1" id="KW-0732">Signal</keyword>
<dbReference type="Pfam" id="PF03995">
    <property type="entry name" value="Inhibitor_I36"/>
    <property type="match status" value="1"/>
</dbReference>
<reference evidence="2 3" key="1">
    <citation type="submission" date="2019-03" db="EMBL/GenBank/DDBJ databases">
        <title>Genomic Encyclopedia of Type Strains, Phase III (KMG-III): the genomes of soil and plant-associated and newly described type strains.</title>
        <authorList>
            <person name="Whitman W."/>
        </authorList>
    </citation>
    <scope>NUCLEOTIDE SEQUENCE [LARGE SCALE GENOMIC DNA]</scope>
    <source>
        <strain evidence="2 3">VKM Ac-2570</strain>
    </source>
</reference>
<gene>
    <name evidence="2" type="ORF">EV650_3227</name>
</gene>
<organism evidence="2 3">
    <name type="scientific">Kribbella kalugense</name>
    <dbReference type="NCBI Taxonomy" id="2512221"/>
    <lineage>
        <taxon>Bacteria</taxon>
        <taxon>Bacillati</taxon>
        <taxon>Actinomycetota</taxon>
        <taxon>Actinomycetes</taxon>
        <taxon>Propionibacteriales</taxon>
        <taxon>Kribbellaceae</taxon>
        <taxon>Kribbella</taxon>
    </lineage>
</organism>
<dbReference type="RefSeq" id="WP_134119533.1">
    <property type="nucleotide sequence ID" value="NZ_SODF01000001.1"/>
</dbReference>
<evidence type="ECO:0000256" key="1">
    <source>
        <dbReference type="SAM" id="SignalP"/>
    </source>
</evidence>
<evidence type="ECO:0000313" key="2">
    <source>
        <dbReference type="EMBL" id="TDW24348.1"/>
    </source>
</evidence>